<dbReference type="Proteomes" id="UP001259347">
    <property type="component" value="Unassembled WGS sequence"/>
</dbReference>
<evidence type="ECO:0000313" key="1">
    <source>
        <dbReference type="EMBL" id="MDR6866312.1"/>
    </source>
</evidence>
<keyword evidence="2" id="KW-1185">Reference proteome</keyword>
<dbReference type="EMBL" id="JAVDUM010000003">
    <property type="protein sequence ID" value="MDR6866312.1"/>
    <property type="molecule type" value="Genomic_DNA"/>
</dbReference>
<protein>
    <recommendedName>
        <fullName evidence="3">Glycosyltransferase family 1 protein</fullName>
    </recommendedName>
</protein>
<dbReference type="Gene3D" id="3.40.50.2000">
    <property type="entry name" value="Glycogen Phosphorylase B"/>
    <property type="match status" value="1"/>
</dbReference>
<sequence>MNPLAERAWHLVPKRLQDAIAAGVDRAQGISPPPVPVPDMTKPYRMLVGPVNYAGQGYRWSRAAESSGLVSARNYVHTGNNPLGYDADHLVSWRTSEHSRAWQNAMLAEIRGSYTHVLIEACFPILGGMFRGDVRRQVALIQDAGVKVGIVGHGTDVRLPSRHARNVPYSHFGDDVEKWVPLDKMERAIADNLELVADLGVPTFVSTPGLLDDLPDAHLLGVVIDVEKWANTTPTLVRDRLRVVHAPTQTHVKGTALIRPIVDRLVAEGLIEYVELTGVPNSEMPETFASADVVLDQFRIGDYGVGACETMASGRIVLTYLTDAVRREVDRQAGMPIPIPEVTVDTLEDVLRDIAARREHYREIAAQGPEFVRRLHDGRFSRDVLMREFLEA</sequence>
<evidence type="ECO:0008006" key="3">
    <source>
        <dbReference type="Google" id="ProtNLM"/>
    </source>
</evidence>
<accession>A0ABU1S9M4</accession>
<evidence type="ECO:0000313" key="2">
    <source>
        <dbReference type="Proteomes" id="UP001259347"/>
    </source>
</evidence>
<comment type="caution">
    <text evidence="1">The sequence shown here is derived from an EMBL/GenBank/DDBJ whole genome shotgun (WGS) entry which is preliminary data.</text>
</comment>
<dbReference type="SUPFAM" id="SSF53756">
    <property type="entry name" value="UDP-Glycosyltransferase/glycogen phosphorylase"/>
    <property type="match status" value="1"/>
</dbReference>
<organism evidence="1 2">
    <name type="scientific">Microbacterium resistens</name>
    <dbReference type="NCBI Taxonomy" id="156977"/>
    <lineage>
        <taxon>Bacteria</taxon>
        <taxon>Bacillati</taxon>
        <taxon>Actinomycetota</taxon>
        <taxon>Actinomycetes</taxon>
        <taxon>Micrococcales</taxon>
        <taxon>Microbacteriaceae</taxon>
        <taxon>Microbacterium</taxon>
    </lineage>
</organism>
<dbReference type="RefSeq" id="WP_310018002.1">
    <property type="nucleotide sequence ID" value="NZ_JAVDUM010000003.1"/>
</dbReference>
<proteinExistence type="predicted"/>
<name>A0ABU1S9M4_9MICO</name>
<gene>
    <name evidence="1" type="ORF">J2Y69_000904</name>
</gene>
<reference evidence="1 2" key="1">
    <citation type="submission" date="2023-07" db="EMBL/GenBank/DDBJ databases">
        <title>Sorghum-associated microbial communities from plants grown in Nebraska, USA.</title>
        <authorList>
            <person name="Schachtman D."/>
        </authorList>
    </citation>
    <scope>NUCLEOTIDE SEQUENCE [LARGE SCALE GENOMIC DNA]</scope>
    <source>
        <strain evidence="1 2">2980</strain>
    </source>
</reference>